<dbReference type="RefSeq" id="WP_143516414.1">
    <property type="nucleotide sequence ID" value="NZ_MWWR01000017.1"/>
</dbReference>
<organism evidence="2 3">
    <name type="scientific">Pseudoscardovia radai</name>
    <dbReference type="NCBI Taxonomy" id="987066"/>
    <lineage>
        <taxon>Bacteria</taxon>
        <taxon>Bacillati</taxon>
        <taxon>Actinomycetota</taxon>
        <taxon>Actinomycetes</taxon>
        <taxon>Bifidobacteriales</taxon>
        <taxon>Bifidobacteriaceae</taxon>
        <taxon>Pseudoscardovia</taxon>
    </lineage>
</organism>
<dbReference type="EMBL" id="MWWR01000017">
    <property type="protein sequence ID" value="OZG50468.1"/>
    <property type="molecule type" value="Genomic_DNA"/>
</dbReference>
<reference evidence="2 3" key="1">
    <citation type="journal article" date="2017" name="BMC Genomics">
        <title>Comparative genomic and phylogenomic analyses of the Bifidobacteriaceae family.</title>
        <authorList>
            <person name="Lugli G.A."/>
            <person name="Milani C."/>
            <person name="Turroni F."/>
            <person name="Duranti S."/>
            <person name="Mancabelli L."/>
            <person name="Mangifesta M."/>
            <person name="Ferrario C."/>
            <person name="Modesto M."/>
            <person name="Mattarelli P."/>
            <person name="Jiri K."/>
            <person name="van Sinderen D."/>
            <person name="Ventura M."/>
        </authorList>
    </citation>
    <scope>NUCLEOTIDE SEQUENCE [LARGE SCALE GENOMIC DNA]</scope>
    <source>
        <strain evidence="2 3">DSM 24742</strain>
    </source>
</reference>
<keyword evidence="3" id="KW-1185">Reference proteome</keyword>
<dbReference type="OrthoDB" id="3222861at2"/>
<proteinExistence type="predicted"/>
<dbReference type="AlphaFoldDB" id="A0A261EUD3"/>
<name>A0A261EUD3_9BIFI</name>
<protein>
    <submittedName>
        <fullName evidence="2">Uncharacterized protein</fullName>
    </submittedName>
</protein>
<dbReference type="Proteomes" id="UP000216725">
    <property type="component" value="Unassembled WGS sequence"/>
</dbReference>
<sequence>MALFTRARHKEGKAGHPRARKAVAIVAALATLSGGAAAVWADDSQPTEWHGGSGRSLGVASPSGPSWPADIAWIYGDSGTTSDPIAGAFGPAADNPYGERNPSVLALKNLGITVGNDGSGVGGEYDGYAKIQAAQADANQKCVERFKPAYDGEQAQCRIVAVGVIYAPTSPYGNDRFNGSGHGDLEGSDQAARNWWTGVWNAGVQPYTYTHGNHHYRTTDKSTVSSNSVDDLMKAQLENNPKYVSAIVIALDQHTPQPPTYDLTARTVSSRQGVVKAGGTQAVHDLVESHCASASCASDQTLTATSTLHWKAFDGQTYTLNGQAGRAAAESQKSSTVPVPAAGTPGGQAVLPDFTPSDLGMPMWLPGNYWFDFDYAKQSNLAHPVHVDGQPDAAESWKALLDLTISTDGSANTGDMTGDGKDSDDTVTDLVTLSCGDSWCPDNQVTVPSVTVMLHDPDGNSNSIVKDVTLGGDGLHDNHGNTVMACGHFSTILGAKIVFLVRKPSHCYGEGGVVLSTGVFRRRDCTRGCTIVFPRWRLGCGEDAWGGVIVVEGARWCTLGGG</sequence>
<gene>
    <name evidence="2" type="ORF">PSRA_1498</name>
</gene>
<evidence type="ECO:0000256" key="1">
    <source>
        <dbReference type="SAM" id="MobiDB-lite"/>
    </source>
</evidence>
<accession>A0A261EUD3</accession>
<evidence type="ECO:0000313" key="2">
    <source>
        <dbReference type="EMBL" id="OZG50468.1"/>
    </source>
</evidence>
<comment type="caution">
    <text evidence="2">The sequence shown here is derived from an EMBL/GenBank/DDBJ whole genome shotgun (WGS) entry which is preliminary data.</text>
</comment>
<evidence type="ECO:0000313" key="3">
    <source>
        <dbReference type="Proteomes" id="UP000216725"/>
    </source>
</evidence>
<feature type="region of interest" description="Disordered" evidence="1">
    <location>
        <begin position="44"/>
        <end position="63"/>
    </location>
</feature>